<reference evidence="16 17" key="1">
    <citation type="submission" date="2020-04" db="EMBL/GenBank/DDBJ databases">
        <authorList>
            <person name="Laetsch R D."/>
            <person name="Stevens L."/>
            <person name="Kumar S."/>
            <person name="Blaxter L. M."/>
        </authorList>
    </citation>
    <scope>NUCLEOTIDE SEQUENCE [LARGE SCALE GENOMIC DNA]</scope>
</reference>
<dbReference type="GO" id="GO:0005774">
    <property type="term" value="C:vacuolar membrane"/>
    <property type="evidence" value="ECO:0007669"/>
    <property type="project" value="UniProtKB-ARBA"/>
</dbReference>
<dbReference type="Proteomes" id="UP000494206">
    <property type="component" value="Unassembled WGS sequence"/>
</dbReference>
<dbReference type="GO" id="GO:0007040">
    <property type="term" value="P:lysosome organization"/>
    <property type="evidence" value="ECO:0007669"/>
    <property type="project" value="UniProtKB-ARBA"/>
</dbReference>
<dbReference type="GO" id="GO:0006914">
    <property type="term" value="P:autophagy"/>
    <property type="evidence" value="ECO:0007669"/>
    <property type="project" value="UniProtKB-ARBA"/>
</dbReference>
<evidence type="ECO:0000256" key="1">
    <source>
        <dbReference type="ARBA" id="ARBA00001013"/>
    </source>
</evidence>
<evidence type="ECO:0000313" key="16">
    <source>
        <dbReference type="EMBL" id="CAB3410096.1"/>
    </source>
</evidence>
<feature type="domain" description="Glycosyl hydrolase family 30 beta sandwich" evidence="15">
    <location>
        <begin position="445"/>
        <end position="511"/>
    </location>
</feature>
<dbReference type="Gene3D" id="3.20.20.80">
    <property type="entry name" value="Glycosidases"/>
    <property type="match status" value="1"/>
</dbReference>
<dbReference type="InterPro" id="IPR017853">
    <property type="entry name" value="GH"/>
</dbReference>
<proteinExistence type="inferred from homology"/>
<dbReference type="EMBL" id="CADEPM010000009">
    <property type="protein sequence ID" value="CAB3410096.1"/>
    <property type="molecule type" value="Genomic_DNA"/>
</dbReference>
<dbReference type="Pfam" id="PF17189">
    <property type="entry name" value="Glyco_hydro_30C"/>
    <property type="match status" value="1"/>
</dbReference>
<evidence type="ECO:0000256" key="4">
    <source>
        <dbReference type="ARBA" id="ARBA00005382"/>
    </source>
</evidence>
<dbReference type="GO" id="GO:0010605">
    <property type="term" value="P:negative regulation of macromolecule metabolic process"/>
    <property type="evidence" value="ECO:0007669"/>
    <property type="project" value="UniProtKB-ARBA"/>
</dbReference>
<keyword evidence="12" id="KW-0326">Glycosidase</keyword>
<dbReference type="GO" id="GO:0042391">
    <property type="term" value="P:regulation of membrane potential"/>
    <property type="evidence" value="ECO:0007669"/>
    <property type="project" value="UniProtKB-ARBA"/>
</dbReference>
<dbReference type="SUPFAM" id="SSF51445">
    <property type="entry name" value="(Trans)glycosidases"/>
    <property type="match status" value="1"/>
</dbReference>
<dbReference type="GO" id="GO:0004348">
    <property type="term" value="F:glucosylceramidase activity"/>
    <property type="evidence" value="ECO:0007669"/>
    <property type="project" value="UniProtKB-EC"/>
</dbReference>
<dbReference type="GO" id="GO:0008202">
    <property type="term" value="P:steroid metabolic process"/>
    <property type="evidence" value="ECO:0007669"/>
    <property type="project" value="UniProtKB-ARBA"/>
</dbReference>
<organism evidence="16 17">
    <name type="scientific">Caenorhabditis bovis</name>
    <dbReference type="NCBI Taxonomy" id="2654633"/>
    <lineage>
        <taxon>Eukaryota</taxon>
        <taxon>Metazoa</taxon>
        <taxon>Ecdysozoa</taxon>
        <taxon>Nematoda</taxon>
        <taxon>Chromadorea</taxon>
        <taxon>Rhabditida</taxon>
        <taxon>Rhabditina</taxon>
        <taxon>Rhabditomorpha</taxon>
        <taxon>Rhabditoidea</taxon>
        <taxon>Rhabditidae</taxon>
        <taxon>Peloderinae</taxon>
        <taxon>Caenorhabditis</taxon>
    </lineage>
</organism>
<evidence type="ECO:0000256" key="5">
    <source>
        <dbReference type="ARBA" id="ARBA00012658"/>
    </source>
</evidence>
<dbReference type="GO" id="GO:0016758">
    <property type="term" value="F:hexosyltransferase activity"/>
    <property type="evidence" value="ECO:0007669"/>
    <property type="project" value="UniProtKB-ARBA"/>
</dbReference>
<feature type="signal peptide" evidence="13">
    <location>
        <begin position="1"/>
        <end position="18"/>
    </location>
</feature>
<gene>
    <name evidence="16" type="ORF">CBOVIS_LOCUS11660</name>
</gene>
<keyword evidence="7 12" id="KW-0378">Hydrolase</keyword>
<keyword evidence="17" id="KW-1185">Reference proteome</keyword>
<dbReference type="GO" id="GO:0032006">
    <property type="term" value="P:regulation of TOR signaling"/>
    <property type="evidence" value="ECO:0007669"/>
    <property type="project" value="UniProtKB-ARBA"/>
</dbReference>
<evidence type="ECO:0000256" key="11">
    <source>
        <dbReference type="ARBA" id="ARBA00051345"/>
    </source>
</evidence>
<evidence type="ECO:0000256" key="12">
    <source>
        <dbReference type="RuleBase" id="RU361188"/>
    </source>
</evidence>
<feature type="chain" id="PRO_5035926709" description="Glucosylceramidase" evidence="13">
    <location>
        <begin position="19"/>
        <end position="514"/>
    </location>
</feature>
<evidence type="ECO:0000256" key="8">
    <source>
        <dbReference type="ARBA" id="ARBA00022919"/>
    </source>
</evidence>
<dbReference type="GO" id="GO:0005764">
    <property type="term" value="C:lysosome"/>
    <property type="evidence" value="ECO:0007669"/>
    <property type="project" value="UniProtKB-ARBA"/>
</dbReference>
<comment type="catalytic activity">
    <reaction evidence="1">
        <text>a beta-D-glucosyl-(1&lt;-&gt;1')-N-acylsphing-4-enine + H2O = an N-acylsphing-4-enine + D-glucose</text>
        <dbReference type="Rhea" id="RHEA:13269"/>
        <dbReference type="ChEBI" id="CHEBI:4167"/>
        <dbReference type="ChEBI" id="CHEBI:15377"/>
        <dbReference type="ChEBI" id="CHEBI:22801"/>
        <dbReference type="ChEBI" id="CHEBI:52639"/>
        <dbReference type="EC" id="3.2.1.45"/>
    </reaction>
    <physiologicalReaction direction="left-to-right" evidence="1">
        <dbReference type="Rhea" id="RHEA:13270"/>
    </physiologicalReaction>
</comment>
<comment type="catalytic activity">
    <reaction evidence="10">
        <text>a beta-D-glucosylceramide + H2O = an N-acyl-sphingoid base + D-glucose</text>
        <dbReference type="Rhea" id="RHEA:81447"/>
        <dbReference type="ChEBI" id="CHEBI:4167"/>
        <dbReference type="ChEBI" id="CHEBI:15377"/>
        <dbReference type="ChEBI" id="CHEBI:83264"/>
        <dbReference type="ChEBI" id="CHEBI:83273"/>
    </reaction>
    <physiologicalReaction direction="left-to-right" evidence="10">
        <dbReference type="Rhea" id="RHEA:81448"/>
    </physiologicalReaction>
</comment>
<evidence type="ECO:0000256" key="3">
    <source>
        <dbReference type="ARBA" id="ARBA00004991"/>
    </source>
</evidence>
<name>A0A8S1F879_9PELO</name>
<dbReference type="GO" id="GO:0030163">
    <property type="term" value="P:protein catabolic process"/>
    <property type="evidence" value="ECO:0007669"/>
    <property type="project" value="UniProtKB-ARBA"/>
</dbReference>
<dbReference type="InterPro" id="IPR033452">
    <property type="entry name" value="GH30_C"/>
</dbReference>
<dbReference type="InterPro" id="IPR033453">
    <property type="entry name" value="Glyco_hydro_30_TIM-barrel"/>
</dbReference>
<dbReference type="Pfam" id="PF02055">
    <property type="entry name" value="Glyco_hydro_30"/>
    <property type="match status" value="1"/>
</dbReference>
<evidence type="ECO:0000256" key="10">
    <source>
        <dbReference type="ARBA" id="ARBA00050474"/>
    </source>
</evidence>
<comment type="caution">
    <text evidence="16">The sequence shown here is derived from an EMBL/GenBank/DDBJ whole genome shotgun (WGS) entry which is preliminary data.</text>
</comment>
<evidence type="ECO:0000259" key="14">
    <source>
        <dbReference type="Pfam" id="PF02055"/>
    </source>
</evidence>
<comment type="pathway">
    <text evidence="3">Sphingolipid metabolism.</text>
</comment>
<comment type="catalytic activity">
    <reaction evidence="11">
        <text>an N-acyl-1-beta-D-glucosyl-15-methylhexadecasphing-4-enine + H2O = an N-acyl-15-methylhexadecasphing-4-enine + D-glucose</text>
        <dbReference type="Rhea" id="RHEA:34755"/>
        <dbReference type="ChEBI" id="CHEBI:4167"/>
        <dbReference type="ChEBI" id="CHEBI:15377"/>
        <dbReference type="ChEBI" id="CHEBI:70815"/>
        <dbReference type="ChEBI" id="CHEBI:70846"/>
    </reaction>
    <physiologicalReaction direction="left-to-right" evidence="11">
        <dbReference type="Rhea" id="RHEA:34756"/>
    </physiologicalReaction>
</comment>
<dbReference type="FunFam" id="3.20.20.80:FF:000030">
    <property type="entry name" value="Lysosomal acid glucosylceramidase"/>
    <property type="match status" value="1"/>
</dbReference>
<comment type="similarity">
    <text evidence="4 12">Belongs to the glycosyl hydrolase 30 family.</text>
</comment>
<dbReference type="GO" id="GO:0016241">
    <property type="term" value="P:regulation of macroautophagy"/>
    <property type="evidence" value="ECO:0007669"/>
    <property type="project" value="UniProtKB-ARBA"/>
</dbReference>
<evidence type="ECO:0000256" key="6">
    <source>
        <dbReference type="ARBA" id="ARBA00022729"/>
    </source>
</evidence>
<dbReference type="PRINTS" id="PR00843">
    <property type="entry name" value="GLHYDRLASE30"/>
</dbReference>
<feature type="domain" description="Glycosyl hydrolase family 30 TIM-barrel" evidence="14">
    <location>
        <begin position="94"/>
        <end position="442"/>
    </location>
</feature>
<dbReference type="GO" id="GO:0005102">
    <property type="term" value="F:signaling receptor binding"/>
    <property type="evidence" value="ECO:0007669"/>
    <property type="project" value="UniProtKB-ARBA"/>
</dbReference>
<dbReference type="OrthoDB" id="2160638at2759"/>
<sequence length="514" mass="57858">MRIYTLFVLFLIVTVTCSFSPCVLREEAHGPICVCNATYCDTIEPLGTVVSGKSVVYTSSKTGKRLKRSEHEAKKTTHAKVKLTFNASEQFQTIMGFGGAFTDAVGINLENIGSNMADQIINQYYGEEGLGYVYGRVPMASCDFSVREYSYDDTDLDFELTNFKLADEDVKYKIPYIKKARAASKNALKLFATPWSAPGWMKTNGRMIGGGKLLGDQNGKYYNTWANYFVKFFEEYHKLGIDFWATTVQNEPTSGLDPNYKWQTMYFSASMERNFIKKLLGPALQANAVTGNLTIMINDDQRYNLPHWPDTILNDPMAAKYVSGIALHWYEDFIEPATVLTTTHNRHPDYFLMATEACAGYIGSTGPELGKWSRAEEYANSLIRDISNWVTGFVDWNLVLDMIGGPNLVKNYVDAAIIINKDKQEYYKQPIWHVMAHFSKFVKPGAIRIGTYIAEKINDIEGVAFLNKDGTKTVVILNRDPVLPHSISISDVSVPDQFYTLELDANSIVTIILK</sequence>
<comment type="pathway">
    <text evidence="2">Lipid metabolism; sphingolipid metabolism.</text>
</comment>
<dbReference type="InterPro" id="IPR001139">
    <property type="entry name" value="Glyco_hydro_30"/>
</dbReference>
<dbReference type="GO" id="GO:0006066">
    <property type="term" value="P:alcohol metabolic process"/>
    <property type="evidence" value="ECO:0007669"/>
    <property type="project" value="UniProtKB-ARBA"/>
</dbReference>
<dbReference type="AlphaFoldDB" id="A0A8S1F879"/>
<evidence type="ECO:0000256" key="9">
    <source>
        <dbReference type="ARBA" id="ARBA00023098"/>
    </source>
</evidence>
<dbReference type="GO" id="GO:0051246">
    <property type="term" value="P:regulation of protein metabolic process"/>
    <property type="evidence" value="ECO:0007669"/>
    <property type="project" value="UniProtKB-ARBA"/>
</dbReference>
<dbReference type="PANTHER" id="PTHR11069">
    <property type="entry name" value="GLUCOSYLCERAMIDASE"/>
    <property type="match status" value="1"/>
</dbReference>
<keyword evidence="9 12" id="KW-0443">Lipid metabolism</keyword>
<evidence type="ECO:0000259" key="15">
    <source>
        <dbReference type="Pfam" id="PF17189"/>
    </source>
</evidence>
<keyword evidence="8 12" id="KW-0746">Sphingolipid metabolism</keyword>
<evidence type="ECO:0000256" key="13">
    <source>
        <dbReference type="SAM" id="SignalP"/>
    </source>
</evidence>
<dbReference type="EC" id="3.2.1.45" evidence="5 12"/>
<evidence type="ECO:0000313" key="17">
    <source>
        <dbReference type="Proteomes" id="UP000494206"/>
    </source>
</evidence>
<evidence type="ECO:0000256" key="2">
    <source>
        <dbReference type="ARBA" id="ARBA00004760"/>
    </source>
</evidence>
<evidence type="ECO:0000256" key="7">
    <source>
        <dbReference type="ARBA" id="ARBA00022801"/>
    </source>
</evidence>
<keyword evidence="6 13" id="KW-0732">Signal</keyword>
<dbReference type="PANTHER" id="PTHR11069:SF42">
    <property type="entry name" value="GLUCOSYLCERAMIDASE 4-RELATED"/>
    <property type="match status" value="1"/>
</dbReference>
<accession>A0A8S1F879</accession>
<protein>
    <recommendedName>
        <fullName evidence="5 12">Glucosylceramidase</fullName>
        <ecNumber evidence="5 12">3.2.1.45</ecNumber>
    </recommendedName>
</protein>
<dbReference type="GO" id="GO:0006680">
    <property type="term" value="P:glucosylceramide catabolic process"/>
    <property type="evidence" value="ECO:0007669"/>
    <property type="project" value="TreeGrafter"/>
</dbReference>
<dbReference type="SUPFAM" id="SSF51011">
    <property type="entry name" value="Glycosyl hydrolase domain"/>
    <property type="match status" value="1"/>
</dbReference>